<feature type="transmembrane region" description="Helical" evidence="1">
    <location>
        <begin position="55"/>
        <end position="77"/>
    </location>
</feature>
<name>A0ABS4F2P7_9CLOT</name>
<evidence type="ECO:0000259" key="2">
    <source>
        <dbReference type="Pfam" id="PF19124"/>
    </source>
</evidence>
<evidence type="ECO:0000313" key="3">
    <source>
        <dbReference type="EMBL" id="MBP1890357.1"/>
    </source>
</evidence>
<dbReference type="RefSeq" id="WP_209797278.1">
    <property type="nucleotide sequence ID" value="NZ_JAGGJZ010000006.1"/>
</dbReference>
<feature type="transmembrane region" description="Helical" evidence="1">
    <location>
        <begin position="235"/>
        <end position="257"/>
    </location>
</feature>
<gene>
    <name evidence="3" type="ORF">J2Z53_001952</name>
</gene>
<dbReference type="EMBL" id="JAGGJZ010000006">
    <property type="protein sequence ID" value="MBP1890357.1"/>
    <property type="molecule type" value="Genomic_DNA"/>
</dbReference>
<comment type="caution">
    <text evidence="3">The sequence shown here is derived from an EMBL/GenBank/DDBJ whole genome shotgun (WGS) entry which is preliminary data.</text>
</comment>
<feature type="transmembrane region" description="Helical" evidence="1">
    <location>
        <begin position="182"/>
        <end position="206"/>
    </location>
</feature>
<feature type="transmembrane region" description="Helical" evidence="1">
    <location>
        <begin position="263"/>
        <end position="284"/>
    </location>
</feature>
<keyword evidence="1" id="KW-1133">Transmembrane helix</keyword>
<evidence type="ECO:0000256" key="1">
    <source>
        <dbReference type="SAM" id="Phobius"/>
    </source>
</evidence>
<evidence type="ECO:0000313" key="4">
    <source>
        <dbReference type="Proteomes" id="UP000783390"/>
    </source>
</evidence>
<feature type="transmembrane region" description="Helical" evidence="1">
    <location>
        <begin position="135"/>
        <end position="157"/>
    </location>
</feature>
<keyword evidence="1" id="KW-0472">Membrane</keyword>
<feature type="domain" description="DUF5808" evidence="2">
    <location>
        <begin position="318"/>
        <end position="342"/>
    </location>
</feature>
<keyword evidence="1" id="KW-0812">Transmembrane</keyword>
<organism evidence="3 4">
    <name type="scientific">Clostridium moniliforme</name>
    <dbReference type="NCBI Taxonomy" id="39489"/>
    <lineage>
        <taxon>Bacteria</taxon>
        <taxon>Bacillati</taxon>
        <taxon>Bacillota</taxon>
        <taxon>Clostridia</taxon>
        <taxon>Eubacteriales</taxon>
        <taxon>Clostridiaceae</taxon>
        <taxon>Clostridium</taxon>
    </lineage>
</organism>
<reference evidence="3 4" key="1">
    <citation type="submission" date="2021-03" db="EMBL/GenBank/DDBJ databases">
        <title>Genomic Encyclopedia of Type Strains, Phase IV (KMG-IV): sequencing the most valuable type-strain genomes for metagenomic binning, comparative biology and taxonomic classification.</title>
        <authorList>
            <person name="Goeker M."/>
        </authorList>
    </citation>
    <scope>NUCLEOTIDE SEQUENCE [LARGE SCALE GENOMIC DNA]</scope>
    <source>
        <strain evidence="3 4">DSM 3984</strain>
    </source>
</reference>
<dbReference type="Proteomes" id="UP000783390">
    <property type="component" value="Unassembled WGS sequence"/>
</dbReference>
<accession>A0ABS4F2P7</accession>
<feature type="transmembrane region" description="Helical" evidence="1">
    <location>
        <begin position="6"/>
        <end position="26"/>
    </location>
</feature>
<feature type="transmembrane region" description="Helical" evidence="1">
    <location>
        <begin position="83"/>
        <end position="100"/>
    </location>
</feature>
<dbReference type="PANTHER" id="PTHR37810:SF9">
    <property type="entry name" value="MEMBRANE PROTEIN"/>
    <property type="match status" value="1"/>
</dbReference>
<dbReference type="InterPro" id="IPR043831">
    <property type="entry name" value="DUF5808"/>
</dbReference>
<keyword evidence="4" id="KW-1185">Reference proteome</keyword>
<proteinExistence type="predicted"/>
<protein>
    <submittedName>
        <fullName evidence="3">Membrane protein</fullName>
    </submittedName>
</protein>
<dbReference type="PANTHER" id="PTHR37810">
    <property type="entry name" value="IMMUNITY PROTEIN SDPI"/>
    <property type="match status" value="1"/>
</dbReference>
<feature type="transmembrane region" description="Helical" evidence="1">
    <location>
        <begin position="343"/>
        <end position="362"/>
    </location>
</feature>
<sequence>MFDISYLIIMSLVIFIQFYTATILSIRGKKQLLLGCVVTEEMKNNEKIKKLLKRYVTSNFMISIIAEIGIILSYFILSTPISIVSIFFAIFGTMISFGIYNEKLKGIKRELGGLKDKKQVVVYELEDYKYNKKILFSYLVISIPAILINLYLCITRYSMLPNKFPSNFDFRGNIIGYSNKNFFTVFGVILSMIILVCVFIFVDYLIQKQKLKIDPRNPEKSREGNLRYRNILSKMMFFTGTISIAMLVIGNLQVLQIISMNSILTGIIGILTVLLFIILVIFIIKAYKIRNDYKIENNDVVSKDDDDKWIFGFIYYNKDDPRVNVEKRFGIGYTANAATKIGMAIYIMIGIVLIVALVLAFTQT</sequence>
<dbReference type="Pfam" id="PF19124">
    <property type="entry name" value="DUF5808"/>
    <property type="match status" value="1"/>
</dbReference>